<dbReference type="Proteomes" id="UP000554342">
    <property type="component" value="Unassembled WGS sequence"/>
</dbReference>
<dbReference type="InterPro" id="IPR036596">
    <property type="entry name" value="Cyt-C_aa3_sf"/>
</dbReference>
<keyword evidence="1" id="KW-1133">Transmembrane helix</keyword>
<keyword evidence="1" id="KW-0812">Transmembrane</keyword>
<keyword evidence="4" id="KW-1185">Reference proteome</keyword>
<dbReference type="Gene3D" id="1.20.5.160">
    <property type="entry name" value="Bacterial aa3 type cytochrome c oxidase subunit IV"/>
    <property type="match status" value="1"/>
</dbReference>
<dbReference type="SUPFAM" id="SSF81469">
    <property type="entry name" value="Bacterial aa3 type cytochrome c oxidase subunit IV"/>
    <property type="match status" value="1"/>
</dbReference>
<evidence type="ECO:0000313" key="3">
    <source>
        <dbReference type="EMBL" id="MBB5717972.1"/>
    </source>
</evidence>
<reference evidence="3 4" key="1">
    <citation type="submission" date="2020-08" db="EMBL/GenBank/DDBJ databases">
        <title>Genomic Encyclopedia of Type Strains, Phase IV (KMG-IV): sequencing the most valuable type-strain genomes for metagenomic binning, comparative biology and taxonomic classification.</title>
        <authorList>
            <person name="Goeker M."/>
        </authorList>
    </citation>
    <scope>NUCLEOTIDE SEQUENCE [LARGE SCALE GENOMIC DNA]</scope>
    <source>
        <strain evidence="3 4">DSM 27203</strain>
    </source>
</reference>
<dbReference type="RefSeq" id="WP_184001672.1">
    <property type="nucleotide sequence ID" value="NZ_BAABIF010000004.1"/>
</dbReference>
<dbReference type="InterPro" id="IPR012422">
    <property type="entry name" value="Cyt_c_oxidase_su4_bac-aa3"/>
</dbReference>
<name>A0A840YWP6_9SPHN</name>
<accession>A0A840YWP6</accession>
<protein>
    <recommendedName>
        <fullName evidence="2">Cytochrome c oxidase subunit IV bacterial aa3 type domain-containing protein</fullName>
    </recommendedName>
</protein>
<dbReference type="EMBL" id="JACIJI010000001">
    <property type="protein sequence ID" value="MBB5717972.1"/>
    <property type="molecule type" value="Genomic_DNA"/>
</dbReference>
<dbReference type="Pfam" id="PF07835">
    <property type="entry name" value="COX4_pro_2"/>
    <property type="match status" value="1"/>
</dbReference>
<organism evidence="3 4">
    <name type="scientific">Stakelama sediminis</name>
    <dbReference type="NCBI Taxonomy" id="463200"/>
    <lineage>
        <taxon>Bacteria</taxon>
        <taxon>Pseudomonadati</taxon>
        <taxon>Pseudomonadota</taxon>
        <taxon>Alphaproteobacteria</taxon>
        <taxon>Sphingomonadales</taxon>
        <taxon>Sphingomonadaceae</taxon>
        <taxon>Stakelama</taxon>
    </lineage>
</organism>
<feature type="domain" description="Cytochrome c oxidase subunit IV bacterial aa3 type" evidence="2">
    <location>
        <begin position="2"/>
        <end position="38"/>
    </location>
</feature>
<feature type="transmembrane region" description="Helical" evidence="1">
    <location>
        <begin position="20"/>
        <end position="40"/>
    </location>
</feature>
<evidence type="ECO:0000256" key="1">
    <source>
        <dbReference type="SAM" id="Phobius"/>
    </source>
</evidence>
<dbReference type="AlphaFoldDB" id="A0A840YWP6"/>
<keyword evidence="1" id="KW-0472">Membrane</keyword>
<proteinExistence type="predicted"/>
<evidence type="ECO:0000313" key="4">
    <source>
        <dbReference type="Proteomes" id="UP000554342"/>
    </source>
</evidence>
<evidence type="ECO:0000259" key="2">
    <source>
        <dbReference type="Pfam" id="PF07835"/>
    </source>
</evidence>
<comment type="caution">
    <text evidence="3">The sequence shown here is derived from an EMBL/GenBank/DDBJ whole genome shotgun (WGS) entry which is preliminary data.</text>
</comment>
<sequence>MAGDGDIKAHEQTYGSVMSMLKWGGVACFFVAAVVIWLIAP</sequence>
<gene>
    <name evidence="3" type="ORF">FHR23_000879</name>
</gene>